<sequence>MPARYAVYYAPAATDALHRVATPLLGRDALTGENVPQLAPPDVDATFWKALTRVPAHYGLHATLKAPFELRHPGMENQLLLAVGEVASHFLPFDLPSLSLAYLGKEEKGFYALVAGERRSLISFLERACVMDLDAFRAPLRTEDVARRGDLTFRERSNLYMWGYHRVLDEFRFHVTLTDAIPDAGRRALVGESLRAALGEMLGAPLRIDALTLFRQENRNRPFTAVARFPFANVTSSQETA</sequence>
<reference evidence="1" key="2">
    <citation type="submission" date="2021-04" db="EMBL/GenBank/DDBJ databases">
        <authorList>
            <person name="Gilroy R."/>
        </authorList>
    </citation>
    <scope>NUCLEOTIDE SEQUENCE</scope>
    <source>
        <strain evidence="1">ChiSxjej5B17-1746</strain>
    </source>
</reference>
<proteinExistence type="predicted"/>
<organism evidence="1 2">
    <name type="scientific">Candidatus Bilophila faecipullorum</name>
    <dbReference type="NCBI Taxonomy" id="2838482"/>
    <lineage>
        <taxon>Bacteria</taxon>
        <taxon>Pseudomonadati</taxon>
        <taxon>Thermodesulfobacteriota</taxon>
        <taxon>Desulfovibrionia</taxon>
        <taxon>Desulfovibrionales</taxon>
        <taxon>Desulfovibrionaceae</taxon>
        <taxon>Bilophila</taxon>
    </lineage>
</organism>
<name>A0A9D1R2L2_9BACT</name>
<dbReference type="Gene3D" id="3.90.1140.10">
    <property type="entry name" value="Cyclic phosphodiesterase"/>
    <property type="match status" value="1"/>
</dbReference>
<evidence type="ECO:0000313" key="2">
    <source>
        <dbReference type="Proteomes" id="UP000824264"/>
    </source>
</evidence>
<gene>
    <name evidence="1" type="ORF">H9874_07415</name>
</gene>
<accession>A0A9D1R2L2</accession>
<reference evidence="1" key="1">
    <citation type="journal article" date="2021" name="PeerJ">
        <title>Extensive microbial diversity within the chicken gut microbiome revealed by metagenomics and culture.</title>
        <authorList>
            <person name="Gilroy R."/>
            <person name="Ravi A."/>
            <person name="Getino M."/>
            <person name="Pursley I."/>
            <person name="Horton D.L."/>
            <person name="Alikhan N.F."/>
            <person name="Baker D."/>
            <person name="Gharbi K."/>
            <person name="Hall N."/>
            <person name="Watson M."/>
            <person name="Adriaenssens E.M."/>
            <person name="Foster-Nyarko E."/>
            <person name="Jarju S."/>
            <person name="Secka A."/>
            <person name="Antonio M."/>
            <person name="Oren A."/>
            <person name="Chaudhuri R.R."/>
            <person name="La Ragione R."/>
            <person name="Hildebrand F."/>
            <person name="Pallen M.J."/>
        </authorList>
    </citation>
    <scope>NUCLEOTIDE SEQUENCE</scope>
    <source>
        <strain evidence="1">ChiSxjej5B17-1746</strain>
    </source>
</reference>
<evidence type="ECO:0000313" key="1">
    <source>
        <dbReference type="EMBL" id="HIW78956.1"/>
    </source>
</evidence>
<dbReference type="InterPro" id="IPR009389">
    <property type="entry name" value="DUF1045"/>
</dbReference>
<dbReference type="PIRSF" id="PIRSF033328">
    <property type="entry name" value="Phest_Mll4975"/>
    <property type="match status" value="1"/>
</dbReference>
<dbReference type="EMBL" id="DXGI01000282">
    <property type="protein sequence ID" value="HIW78956.1"/>
    <property type="molecule type" value="Genomic_DNA"/>
</dbReference>
<dbReference type="AlphaFoldDB" id="A0A9D1R2L2"/>
<protein>
    <submittedName>
        <fullName evidence="1">DUF1045 domain-containing protein</fullName>
    </submittedName>
</protein>
<comment type="caution">
    <text evidence="1">The sequence shown here is derived from an EMBL/GenBank/DDBJ whole genome shotgun (WGS) entry which is preliminary data.</text>
</comment>
<dbReference type="Proteomes" id="UP000824264">
    <property type="component" value="Unassembled WGS sequence"/>
</dbReference>
<dbReference type="Pfam" id="PF06299">
    <property type="entry name" value="DUF1045"/>
    <property type="match status" value="1"/>
</dbReference>